<evidence type="ECO:0000313" key="8">
    <source>
        <dbReference type="EMBL" id="KJY49174.1"/>
    </source>
</evidence>
<proteinExistence type="inferred from homology"/>
<dbReference type="AlphaFoldDB" id="A0A0F4KT52"/>
<dbReference type="STRING" id="1218508.JG29_06280"/>
<dbReference type="Gene3D" id="1.10.940.10">
    <property type="entry name" value="NusB-like"/>
    <property type="match status" value="1"/>
</dbReference>
<evidence type="ECO:0000256" key="1">
    <source>
        <dbReference type="ARBA" id="ARBA00005952"/>
    </source>
</evidence>
<protein>
    <recommendedName>
        <fullName evidence="6">Transcription antitermination protein NusB</fullName>
    </recommendedName>
    <alternativeName>
        <fullName evidence="6">Antitermination factor NusB</fullName>
    </alternativeName>
</protein>
<dbReference type="InterPro" id="IPR035926">
    <property type="entry name" value="NusB-like_sf"/>
</dbReference>
<dbReference type="RefSeq" id="WP_045922478.1">
    <property type="nucleotide sequence ID" value="NZ_JAAEDY010000005.1"/>
</dbReference>
<evidence type="ECO:0000256" key="2">
    <source>
        <dbReference type="ARBA" id="ARBA00022814"/>
    </source>
</evidence>
<dbReference type="GO" id="GO:0006353">
    <property type="term" value="P:DNA-templated transcription termination"/>
    <property type="evidence" value="ECO:0007669"/>
    <property type="project" value="UniProtKB-UniRule"/>
</dbReference>
<keyword evidence="9" id="KW-1185">Reference proteome</keyword>
<dbReference type="Pfam" id="PF01029">
    <property type="entry name" value="NusB"/>
    <property type="match status" value="1"/>
</dbReference>
<comment type="caution">
    <text evidence="8">The sequence shown here is derived from an EMBL/GenBank/DDBJ whole genome shotgun (WGS) entry which is preliminary data.</text>
</comment>
<dbReference type="PANTHER" id="PTHR11078">
    <property type="entry name" value="N UTILIZATION SUBSTANCE PROTEIN B-RELATED"/>
    <property type="match status" value="1"/>
</dbReference>
<feature type="domain" description="NusB/RsmB/TIM44" evidence="7">
    <location>
        <begin position="6"/>
        <end position="131"/>
    </location>
</feature>
<organism evidence="8 9">
    <name type="scientific">Bombilactobacillus mellis</name>
    <dbReference type="NCBI Taxonomy" id="1218508"/>
    <lineage>
        <taxon>Bacteria</taxon>
        <taxon>Bacillati</taxon>
        <taxon>Bacillota</taxon>
        <taxon>Bacilli</taxon>
        <taxon>Lactobacillales</taxon>
        <taxon>Lactobacillaceae</taxon>
        <taxon>Bombilactobacillus</taxon>
    </lineage>
</organism>
<name>A0A0F4KT52_9LACO</name>
<dbReference type="PANTHER" id="PTHR11078:SF3">
    <property type="entry name" value="ANTITERMINATION NUSB DOMAIN-CONTAINING PROTEIN"/>
    <property type="match status" value="1"/>
</dbReference>
<gene>
    <name evidence="6 8" type="primary">nusB</name>
    <name evidence="8" type="ORF">JG29_06280</name>
</gene>
<keyword evidence="2 6" id="KW-0889">Transcription antitermination</keyword>
<dbReference type="GO" id="GO:0031564">
    <property type="term" value="P:transcription antitermination"/>
    <property type="evidence" value="ECO:0007669"/>
    <property type="project" value="UniProtKB-KW"/>
</dbReference>
<dbReference type="GO" id="GO:0005829">
    <property type="term" value="C:cytosol"/>
    <property type="evidence" value="ECO:0007669"/>
    <property type="project" value="TreeGrafter"/>
</dbReference>
<dbReference type="SUPFAM" id="SSF48013">
    <property type="entry name" value="NusB-like"/>
    <property type="match status" value="1"/>
</dbReference>
<accession>A0A0F4KT52</accession>
<evidence type="ECO:0000259" key="7">
    <source>
        <dbReference type="Pfam" id="PF01029"/>
    </source>
</evidence>
<evidence type="ECO:0000256" key="4">
    <source>
        <dbReference type="ARBA" id="ARBA00023015"/>
    </source>
</evidence>
<keyword evidence="4 6" id="KW-0805">Transcription regulation</keyword>
<dbReference type="NCBIfam" id="TIGR01951">
    <property type="entry name" value="nusB"/>
    <property type="match status" value="1"/>
</dbReference>
<evidence type="ECO:0000256" key="3">
    <source>
        <dbReference type="ARBA" id="ARBA00022884"/>
    </source>
</evidence>
<dbReference type="EMBL" id="JXBZ01000005">
    <property type="protein sequence ID" value="KJY49174.1"/>
    <property type="molecule type" value="Genomic_DNA"/>
</dbReference>
<comment type="function">
    <text evidence="6">Involved in transcription antitermination. Required for transcription of ribosomal RNA (rRNA) genes. Binds specifically to the boxA antiterminator sequence of the ribosomal RNA (rrn) operons.</text>
</comment>
<dbReference type="HOGENOM" id="CLU_087843_3_2_9"/>
<dbReference type="HAMAP" id="MF_00073">
    <property type="entry name" value="NusB"/>
    <property type="match status" value="1"/>
</dbReference>
<sequence length="134" mass="15394">MAITRHKVRELAFQTLFLLSSNNINLEAALQEVLATAKITEIPDYLYFLVQGVWHNHEQLDQQLSQYLKKNWSLQRLSRVDLNILRIGLFEIQQSPDIPAKVAINEALKLAEQYSDPQSKKYINGVLSNFVPVS</sequence>
<dbReference type="Proteomes" id="UP000033695">
    <property type="component" value="Unassembled WGS sequence"/>
</dbReference>
<comment type="similarity">
    <text evidence="1 6">Belongs to the NusB family.</text>
</comment>
<dbReference type="OrthoDB" id="9811381at2"/>
<evidence type="ECO:0000256" key="5">
    <source>
        <dbReference type="ARBA" id="ARBA00023163"/>
    </source>
</evidence>
<dbReference type="GO" id="GO:0003723">
    <property type="term" value="F:RNA binding"/>
    <property type="evidence" value="ECO:0007669"/>
    <property type="project" value="UniProtKB-UniRule"/>
</dbReference>
<evidence type="ECO:0000256" key="6">
    <source>
        <dbReference type="HAMAP-Rule" id="MF_00073"/>
    </source>
</evidence>
<dbReference type="InterPro" id="IPR011605">
    <property type="entry name" value="NusB_fam"/>
</dbReference>
<keyword evidence="3 6" id="KW-0694">RNA-binding</keyword>
<keyword evidence="5 6" id="KW-0804">Transcription</keyword>
<evidence type="ECO:0000313" key="9">
    <source>
        <dbReference type="Proteomes" id="UP000033695"/>
    </source>
</evidence>
<reference evidence="8 9" key="1">
    <citation type="submission" date="2014-12" db="EMBL/GenBank/DDBJ databases">
        <title>Comparative genomics of the lactic acid bacteria isolated from the honey bee gut.</title>
        <authorList>
            <person name="Ellegaard K.M."/>
            <person name="Tamarit D."/>
            <person name="Javelind E."/>
            <person name="Olofsson T."/>
            <person name="Andersson S.G."/>
            <person name="Vasquez A."/>
        </authorList>
    </citation>
    <scope>NUCLEOTIDE SEQUENCE [LARGE SCALE GENOMIC DNA]</scope>
    <source>
        <strain evidence="8 9">Hon2</strain>
    </source>
</reference>
<dbReference type="InterPro" id="IPR006027">
    <property type="entry name" value="NusB_RsmB_TIM44"/>
</dbReference>
<dbReference type="PATRIC" id="fig|1218508.4.peg.643"/>
<dbReference type="NCBIfam" id="NF001223">
    <property type="entry name" value="PRK00202.1-1"/>
    <property type="match status" value="1"/>
</dbReference>